<evidence type="ECO:0000313" key="9">
    <source>
        <dbReference type="Proteomes" id="UP000267223"/>
    </source>
</evidence>
<proteinExistence type="inferred from homology"/>
<accession>A0A3M9NBW9</accession>
<keyword evidence="4" id="KW-0472">Membrane</keyword>
<dbReference type="Pfam" id="PF07980">
    <property type="entry name" value="SusD_RagB"/>
    <property type="match status" value="1"/>
</dbReference>
<dbReference type="InterPro" id="IPR033985">
    <property type="entry name" value="SusD-like_N"/>
</dbReference>
<name>A0A3M9NBW9_9BACT</name>
<comment type="caution">
    <text evidence="8">The sequence shown here is derived from an EMBL/GenBank/DDBJ whole genome shotgun (WGS) entry which is preliminary data.</text>
</comment>
<gene>
    <name evidence="8" type="ORF">EFY79_13705</name>
</gene>
<evidence type="ECO:0000256" key="5">
    <source>
        <dbReference type="ARBA" id="ARBA00023237"/>
    </source>
</evidence>
<feature type="domain" description="RagB/SusD" evidence="6">
    <location>
        <begin position="302"/>
        <end position="638"/>
    </location>
</feature>
<dbReference type="GO" id="GO:0009279">
    <property type="term" value="C:cell outer membrane"/>
    <property type="evidence" value="ECO:0007669"/>
    <property type="project" value="UniProtKB-SubCell"/>
</dbReference>
<dbReference type="Pfam" id="PF14322">
    <property type="entry name" value="SusD-like_3"/>
    <property type="match status" value="1"/>
</dbReference>
<evidence type="ECO:0000259" key="7">
    <source>
        <dbReference type="Pfam" id="PF14322"/>
    </source>
</evidence>
<dbReference type="EMBL" id="RJJR01000011">
    <property type="protein sequence ID" value="RNI35302.1"/>
    <property type="molecule type" value="Genomic_DNA"/>
</dbReference>
<keyword evidence="3" id="KW-0732">Signal</keyword>
<dbReference type="InterPro" id="IPR011990">
    <property type="entry name" value="TPR-like_helical_dom_sf"/>
</dbReference>
<dbReference type="Proteomes" id="UP000267223">
    <property type="component" value="Unassembled WGS sequence"/>
</dbReference>
<keyword evidence="5" id="KW-0998">Cell outer membrane</keyword>
<dbReference type="OrthoDB" id="5694214at2"/>
<feature type="domain" description="SusD-like N-terminal" evidence="7">
    <location>
        <begin position="26"/>
        <end position="220"/>
    </location>
</feature>
<dbReference type="InterPro" id="IPR012944">
    <property type="entry name" value="SusD_RagB_dom"/>
</dbReference>
<dbReference type="AlphaFoldDB" id="A0A3M9NBW9"/>
<evidence type="ECO:0000256" key="1">
    <source>
        <dbReference type="ARBA" id="ARBA00004442"/>
    </source>
</evidence>
<keyword evidence="9" id="KW-1185">Reference proteome</keyword>
<evidence type="ECO:0000259" key="6">
    <source>
        <dbReference type="Pfam" id="PF07980"/>
    </source>
</evidence>
<evidence type="ECO:0000256" key="3">
    <source>
        <dbReference type="ARBA" id="ARBA00022729"/>
    </source>
</evidence>
<dbReference type="RefSeq" id="WP_123121289.1">
    <property type="nucleotide sequence ID" value="NZ_RJJR01000011.1"/>
</dbReference>
<evidence type="ECO:0000256" key="4">
    <source>
        <dbReference type="ARBA" id="ARBA00023136"/>
    </source>
</evidence>
<protein>
    <submittedName>
        <fullName evidence="8">RagB/SusD family nutrient uptake outer membrane protein</fullName>
    </submittedName>
</protein>
<evidence type="ECO:0000313" key="8">
    <source>
        <dbReference type="EMBL" id="RNI35302.1"/>
    </source>
</evidence>
<reference evidence="8 9" key="1">
    <citation type="submission" date="2018-11" db="EMBL/GenBank/DDBJ databases">
        <title>Draft genome sequence of Ferruginibacter sp. BO-59.</title>
        <authorList>
            <person name="Im W.T."/>
        </authorList>
    </citation>
    <scope>NUCLEOTIDE SEQUENCE [LARGE SCALE GENOMIC DNA]</scope>
    <source>
        <strain evidence="8 9">BO-59</strain>
    </source>
</reference>
<comment type="subcellular location">
    <subcellularLocation>
        <location evidence="1">Cell outer membrane</location>
    </subcellularLocation>
</comment>
<organism evidence="8 9">
    <name type="scientific">Hanamia caeni</name>
    <dbReference type="NCBI Taxonomy" id="2294116"/>
    <lineage>
        <taxon>Bacteria</taxon>
        <taxon>Pseudomonadati</taxon>
        <taxon>Bacteroidota</taxon>
        <taxon>Chitinophagia</taxon>
        <taxon>Chitinophagales</taxon>
        <taxon>Chitinophagaceae</taxon>
        <taxon>Hanamia</taxon>
    </lineage>
</organism>
<evidence type="ECO:0000256" key="2">
    <source>
        <dbReference type="ARBA" id="ARBA00006275"/>
    </source>
</evidence>
<dbReference type="SUPFAM" id="SSF48452">
    <property type="entry name" value="TPR-like"/>
    <property type="match status" value="1"/>
</dbReference>
<dbReference type="Gene3D" id="1.25.40.390">
    <property type="match status" value="1"/>
</dbReference>
<comment type="similarity">
    <text evidence="2">Belongs to the SusD family.</text>
</comment>
<sequence length="640" mass="71058">MKKRISIILTAVVMITAWGCEKDSSFLDVQPNTFLTNDQVFSDPKLVLSVLADLYNRQVDFSSLDGDGWRTFADFSESFPSENGSAYIVQRTGWNYDSWGLNWTDSYRYIRDLNLFLQRDSASEKLSDADKKRFYAEGRFLRANFYFEMTKRYGGVPLVLQTLDYDYSGKVDNLQVPRAKESEMYDFIISEAEAIKNDLPSDINEKSRASKGAALAMECRAALYAGSIAKYGATTPQVSLPAGEVGIPASMADGYYTIALRAAKELINGEAGAYKLKTAPDGSSMAQLSDNFANVFLDKNSPETIFFEDFQQGGKTHAFTTNDQPYSFSDEGGDAGRLDPSLNLAENFEKLDNTYAPFATTNGSGSPIIYDDVQDIFADRDARLAGTILLPGGKFKGQTVDIWAGYRLPDGSIVTSDQSGHLKSIVPGGPEVQVVGTDGPINGLELRTQSGFYVRKYLDPTVGSGRRGQGSEVAFIRYRFGEVLLNAAEASFELGDANSAAQYMNLVRARAGLTTPLAAADITFDRIVHERRVELAFEGLYFYDMKRWRLATYRWDGVPTTLGDLKSNIGNAKKHSTQPWGLWPYRQYDPAHPDDYKWVFKETLPALVTGVNRFLIGNYYTQIPDGVIAANPKIVRQPNQ</sequence>